<comment type="caution">
    <text evidence="1">The sequence shown here is derived from an EMBL/GenBank/DDBJ whole genome shotgun (WGS) entry which is preliminary data.</text>
</comment>
<dbReference type="Proteomes" id="UP000630660">
    <property type="component" value="Unassembled WGS sequence"/>
</dbReference>
<reference evidence="1" key="1">
    <citation type="submission" date="2019-11" db="EMBL/GenBank/DDBJ databases">
        <title>Microbial mats filling the niche in hypersaline microbial mats.</title>
        <authorList>
            <person name="Wong H.L."/>
            <person name="Macleod F.I."/>
            <person name="White R.A. III"/>
            <person name="Burns B.P."/>
        </authorList>
    </citation>
    <scope>NUCLEOTIDE SEQUENCE</scope>
    <source>
        <strain evidence="1">Bin_327</strain>
    </source>
</reference>
<proteinExistence type="predicted"/>
<name>A0A9D5K891_UNCW3</name>
<protein>
    <submittedName>
        <fullName evidence="1">Uncharacterized protein</fullName>
    </submittedName>
</protein>
<dbReference type="EMBL" id="WJKJ01000087">
    <property type="protein sequence ID" value="MBD3364117.1"/>
    <property type="molecule type" value="Genomic_DNA"/>
</dbReference>
<sequence length="339" mass="38004">MKRITVIVGALLILGTIQMGIAQEENTNPLDFAVEDDETSSIEELPSEPQHYIGRYNLPFSLQEKDTFATFVYTYGDIVVFSYTDDNPVQIMDSVGNLIAIDTLMVDEYLFASDVPWGVYEILAEKEFSVISGDPWGLGLGCWYAVDQNSRALSTKLLSVGPKTSGPDQDACMLVFAYQDNTHITVRNLDNDQIIYEGILDSAEYWIQDHGDIPPVFYSVEASYPVSTMTACGVNGNYIPAFNGTFTGTDFMAYQHSWGPVPQDCQIIPWEDNTTVTMHSLANPDMQFRSEVCQEKGDVTMFNIPVHEAVHIHSDKPVSLSQTEWWSFGMDKTYICGFY</sequence>
<gene>
    <name evidence="1" type="ORF">GF359_02775</name>
</gene>
<organism evidence="1 2">
    <name type="scientific">candidate division WOR-3 bacterium</name>
    <dbReference type="NCBI Taxonomy" id="2052148"/>
    <lineage>
        <taxon>Bacteria</taxon>
        <taxon>Bacteria division WOR-3</taxon>
    </lineage>
</organism>
<dbReference type="AlphaFoldDB" id="A0A9D5K891"/>
<evidence type="ECO:0000313" key="2">
    <source>
        <dbReference type="Proteomes" id="UP000630660"/>
    </source>
</evidence>
<evidence type="ECO:0000313" key="1">
    <source>
        <dbReference type="EMBL" id="MBD3364117.1"/>
    </source>
</evidence>
<accession>A0A9D5K891</accession>
<feature type="non-terminal residue" evidence="1">
    <location>
        <position position="339"/>
    </location>
</feature>